<keyword evidence="1" id="KW-0472">Membrane</keyword>
<keyword evidence="4" id="KW-1185">Reference proteome</keyword>
<feature type="transmembrane region" description="Helical" evidence="1">
    <location>
        <begin position="59"/>
        <end position="83"/>
    </location>
</feature>
<feature type="domain" description="DUF6534" evidence="2">
    <location>
        <begin position="200"/>
        <end position="288"/>
    </location>
</feature>
<dbReference type="OMA" id="WMISAAY"/>
<evidence type="ECO:0000313" key="3">
    <source>
        <dbReference type="EMBL" id="PBK91876.1"/>
    </source>
</evidence>
<gene>
    <name evidence="3" type="ORF">ARMGADRAFT_1081290</name>
</gene>
<dbReference type="Pfam" id="PF20152">
    <property type="entry name" value="DUF6534"/>
    <property type="match status" value="1"/>
</dbReference>
<feature type="transmembrane region" description="Helical" evidence="1">
    <location>
        <begin position="103"/>
        <end position="121"/>
    </location>
</feature>
<evidence type="ECO:0000256" key="1">
    <source>
        <dbReference type="SAM" id="Phobius"/>
    </source>
</evidence>
<accession>A0A2H3DWN1</accession>
<feature type="transmembrane region" description="Helical" evidence="1">
    <location>
        <begin position="191"/>
        <end position="214"/>
    </location>
</feature>
<dbReference type="InParanoid" id="A0A2H3DWN1"/>
<keyword evidence="1" id="KW-1133">Transmembrane helix</keyword>
<proteinExistence type="predicted"/>
<dbReference type="EMBL" id="KZ293660">
    <property type="protein sequence ID" value="PBK91876.1"/>
    <property type="molecule type" value="Genomic_DNA"/>
</dbReference>
<evidence type="ECO:0000259" key="2">
    <source>
        <dbReference type="Pfam" id="PF20152"/>
    </source>
</evidence>
<feature type="transmembrane region" description="Helical" evidence="1">
    <location>
        <begin position="262"/>
        <end position="283"/>
    </location>
</feature>
<dbReference type="InterPro" id="IPR045339">
    <property type="entry name" value="DUF6534"/>
</dbReference>
<feature type="transmembrane region" description="Helical" evidence="1">
    <location>
        <begin position="20"/>
        <end position="47"/>
    </location>
</feature>
<dbReference type="PANTHER" id="PTHR40465">
    <property type="entry name" value="CHROMOSOME 1, WHOLE GENOME SHOTGUN SEQUENCE"/>
    <property type="match status" value="1"/>
</dbReference>
<dbReference type="PANTHER" id="PTHR40465:SF1">
    <property type="entry name" value="DUF6534 DOMAIN-CONTAINING PROTEIN"/>
    <property type="match status" value="1"/>
</dbReference>
<feature type="transmembrane region" description="Helical" evidence="1">
    <location>
        <begin position="235"/>
        <end position="256"/>
    </location>
</feature>
<name>A0A2H3DWN1_ARMGA</name>
<evidence type="ECO:0000313" key="4">
    <source>
        <dbReference type="Proteomes" id="UP000217790"/>
    </source>
</evidence>
<keyword evidence="1" id="KW-0812">Transmembrane</keyword>
<protein>
    <recommendedName>
        <fullName evidence="2">DUF6534 domain-containing protein</fullName>
    </recommendedName>
</protein>
<sequence>MSSIPSIPIPIADIPTELAMTLGALFVGATIAAACYGITILQTVVYYKLNPNDPWIFRYSVALLLILDTLHVALSTHGLYFYLIESFGNYLALLSKVIWSFPLQLLINVLINSGVQALYAVRIWKLGRKFHMVLPRFIVIPVAATFGEILLVPKSEELGDLIFLAGTGLYVIYDAYTLSSFLDVSNIRPCIYTVFSTMSAADFIIAGVMCFYLHKGRSMTTFSNTTKTIVKLMRIVVISGLLTSTCSLLTLVSYIVWPDSLIFLAIGTFVLPKLYINSLLAMLNSRKSSLWSVGKGYQVEQKMIRFAPHDAENGVADSGQTNVTIPGLSGTQTETARTQFCICHSLR</sequence>
<reference evidence="4" key="1">
    <citation type="journal article" date="2017" name="Nat. Ecol. Evol.">
        <title>Genome expansion and lineage-specific genetic innovations in the forest pathogenic fungi Armillaria.</title>
        <authorList>
            <person name="Sipos G."/>
            <person name="Prasanna A.N."/>
            <person name="Walter M.C."/>
            <person name="O'Connor E."/>
            <person name="Balint B."/>
            <person name="Krizsan K."/>
            <person name="Kiss B."/>
            <person name="Hess J."/>
            <person name="Varga T."/>
            <person name="Slot J."/>
            <person name="Riley R."/>
            <person name="Boka B."/>
            <person name="Rigling D."/>
            <person name="Barry K."/>
            <person name="Lee J."/>
            <person name="Mihaltcheva S."/>
            <person name="LaButti K."/>
            <person name="Lipzen A."/>
            <person name="Waldron R."/>
            <person name="Moloney N.M."/>
            <person name="Sperisen C."/>
            <person name="Kredics L."/>
            <person name="Vagvoelgyi C."/>
            <person name="Patrignani A."/>
            <person name="Fitzpatrick D."/>
            <person name="Nagy I."/>
            <person name="Doyle S."/>
            <person name="Anderson J.B."/>
            <person name="Grigoriev I.V."/>
            <person name="Gueldener U."/>
            <person name="Muensterkoetter M."/>
            <person name="Nagy L.G."/>
        </authorList>
    </citation>
    <scope>NUCLEOTIDE SEQUENCE [LARGE SCALE GENOMIC DNA]</scope>
    <source>
        <strain evidence="4">Ar21-2</strain>
    </source>
</reference>
<dbReference type="AlphaFoldDB" id="A0A2H3DWN1"/>
<dbReference type="Proteomes" id="UP000217790">
    <property type="component" value="Unassembled WGS sequence"/>
</dbReference>
<feature type="transmembrane region" description="Helical" evidence="1">
    <location>
        <begin position="133"/>
        <end position="152"/>
    </location>
</feature>
<dbReference type="OrthoDB" id="3270417at2759"/>
<organism evidence="3 4">
    <name type="scientific">Armillaria gallica</name>
    <name type="common">Bulbous honey fungus</name>
    <name type="synonym">Armillaria bulbosa</name>
    <dbReference type="NCBI Taxonomy" id="47427"/>
    <lineage>
        <taxon>Eukaryota</taxon>
        <taxon>Fungi</taxon>
        <taxon>Dikarya</taxon>
        <taxon>Basidiomycota</taxon>
        <taxon>Agaricomycotina</taxon>
        <taxon>Agaricomycetes</taxon>
        <taxon>Agaricomycetidae</taxon>
        <taxon>Agaricales</taxon>
        <taxon>Marasmiineae</taxon>
        <taxon>Physalacriaceae</taxon>
        <taxon>Armillaria</taxon>
    </lineage>
</organism>